<feature type="transmembrane region" description="Helical" evidence="2">
    <location>
        <begin position="77"/>
        <end position="97"/>
    </location>
</feature>
<keyword evidence="2" id="KW-0812">Transmembrane</keyword>
<proteinExistence type="predicted"/>
<gene>
    <name evidence="3" type="ORF">KDH_25220</name>
</gene>
<dbReference type="EMBL" id="BSRI01000001">
    <property type="protein sequence ID" value="GLV55678.1"/>
    <property type="molecule type" value="Genomic_DNA"/>
</dbReference>
<feature type="transmembrane region" description="Helical" evidence="2">
    <location>
        <begin position="109"/>
        <end position="127"/>
    </location>
</feature>
<keyword evidence="2" id="KW-1133">Transmembrane helix</keyword>
<name>A0ABQ6FN38_9CHLR</name>
<dbReference type="Proteomes" id="UP001344906">
    <property type="component" value="Unassembled WGS sequence"/>
</dbReference>
<sequence length="260" mass="28500">MLPKSWEGTTTVNLPYPVSLVVYIIIWALVIAGLFFIYQRSRKFARWTTQDILIIAIMGVLLEVYDNLIGDQFITPIIQLIPFGHLLALNDLPYMFLLMTGIALIRKPGCATAMVFLNFILMQLLYSGTGINVLMWPYGLLQGLLLDVYIVLRGGQVFAKGDWTAVIDGLILGALRAFPAVTVQSAFLGPFIEGSTKTLGYIFFYTLFNTIGNGIEAAVSGPLAVRIARSVNPASALTRTPRPVEEPRDVPASSALGEGR</sequence>
<evidence type="ECO:0000256" key="1">
    <source>
        <dbReference type="SAM" id="MobiDB-lite"/>
    </source>
</evidence>
<feature type="transmembrane region" description="Helical" evidence="2">
    <location>
        <begin position="45"/>
        <end position="65"/>
    </location>
</feature>
<evidence type="ECO:0000313" key="3">
    <source>
        <dbReference type="EMBL" id="GLV55678.1"/>
    </source>
</evidence>
<keyword evidence="4" id="KW-1185">Reference proteome</keyword>
<evidence type="ECO:0000313" key="4">
    <source>
        <dbReference type="Proteomes" id="UP001344906"/>
    </source>
</evidence>
<keyword evidence="2" id="KW-0472">Membrane</keyword>
<dbReference type="RefSeq" id="WP_338250233.1">
    <property type="nucleotide sequence ID" value="NZ_BSRI01000001.1"/>
</dbReference>
<feature type="region of interest" description="Disordered" evidence="1">
    <location>
        <begin position="238"/>
        <end position="260"/>
    </location>
</feature>
<feature type="transmembrane region" description="Helical" evidence="2">
    <location>
        <begin position="20"/>
        <end position="38"/>
    </location>
</feature>
<evidence type="ECO:0000256" key="2">
    <source>
        <dbReference type="SAM" id="Phobius"/>
    </source>
</evidence>
<organism evidence="3 4">
    <name type="scientific">Dictyobacter halimunensis</name>
    <dbReference type="NCBI Taxonomy" id="3026934"/>
    <lineage>
        <taxon>Bacteria</taxon>
        <taxon>Bacillati</taxon>
        <taxon>Chloroflexota</taxon>
        <taxon>Ktedonobacteria</taxon>
        <taxon>Ktedonobacterales</taxon>
        <taxon>Dictyobacteraceae</taxon>
        <taxon>Dictyobacter</taxon>
    </lineage>
</organism>
<accession>A0ABQ6FN38</accession>
<reference evidence="3 4" key="1">
    <citation type="submission" date="2023-02" db="EMBL/GenBank/DDBJ databases">
        <title>Dictyobacter halimunensis sp. nov., a new member of the class Ktedonobacteria from forest soil in a geothermal area.</title>
        <authorList>
            <person name="Rachmania M.K."/>
            <person name="Ningsih F."/>
            <person name="Sakai Y."/>
            <person name="Yabe S."/>
            <person name="Yokota A."/>
            <person name="Sjamsuridzal W."/>
        </authorList>
    </citation>
    <scope>NUCLEOTIDE SEQUENCE [LARGE SCALE GENOMIC DNA]</scope>
    <source>
        <strain evidence="3 4">S3.2.2.5</strain>
    </source>
</reference>
<comment type="caution">
    <text evidence="3">The sequence shown here is derived from an EMBL/GenBank/DDBJ whole genome shotgun (WGS) entry which is preliminary data.</text>
</comment>
<protein>
    <submittedName>
        <fullName evidence="3">Uncharacterized protein</fullName>
    </submittedName>
</protein>